<dbReference type="AlphaFoldDB" id="A0A150RYF9"/>
<sequence>MAPFTALPEHSAPETPQSSPIVQVLTQAIRPPTGRQSLPGGDPAVAQSAVVLHCGATQIPSLHVQLLGYVSLGQSGVPVGQQSAGTSQLLAQ</sequence>
<proteinExistence type="predicted"/>
<dbReference type="Proteomes" id="UP000075635">
    <property type="component" value="Unassembled WGS sequence"/>
</dbReference>
<accession>A0A150RYF9</accession>
<evidence type="ECO:0000256" key="1">
    <source>
        <dbReference type="SAM" id="MobiDB-lite"/>
    </source>
</evidence>
<protein>
    <submittedName>
        <fullName evidence="2">Uncharacterized protein</fullName>
    </submittedName>
</protein>
<feature type="region of interest" description="Disordered" evidence="1">
    <location>
        <begin position="1"/>
        <end position="22"/>
    </location>
</feature>
<evidence type="ECO:0000313" key="2">
    <source>
        <dbReference type="EMBL" id="KYF85272.1"/>
    </source>
</evidence>
<evidence type="ECO:0000313" key="3">
    <source>
        <dbReference type="Proteomes" id="UP000075635"/>
    </source>
</evidence>
<reference evidence="2 3" key="1">
    <citation type="submission" date="2014-02" db="EMBL/GenBank/DDBJ databases">
        <title>The small core and large imbalanced accessory genome model reveals a collaborative survival strategy of Sorangium cellulosum strains in nature.</title>
        <authorList>
            <person name="Han K."/>
            <person name="Peng R."/>
            <person name="Blom J."/>
            <person name="Li Y.-Z."/>
        </authorList>
    </citation>
    <scope>NUCLEOTIDE SEQUENCE [LARGE SCALE GENOMIC DNA]</scope>
    <source>
        <strain evidence="2 3">So0011-07</strain>
    </source>
</reference>
<organism evidence="2 3">
    <name type="scientific">Sorangium cellulosum</name>
    <name type="common">Polyangium cellulosum</name>
    <dbReference type="NCBI Taxonomy" id="56"/>
    <lineage>
        <taxon>Bacteria</taxon>
        <taxon>Pseudomonadati</taxon>
        <taxon>Myxococcota</taxon>
        <taxon>Polyangia</taxon>
        <taxon>Polyangiales</taxon>
        <taxon>Polyangiaceae</taxon>
        <taxon>Sorangium</taxon>
    </lineage>
</organism>
<dbReference type="EMBL" id="JEMB01001751">
    <property type="protein sequence ID" value="KYF85272.1"/>
    <property type="molecule type" value="Genomic_DNA"/>
</dbReference>
<name>A0A150RYF9_SORCE</name>
<gene>
    <name evidence="2" type="ORF">BE17_19080</name>
</gene>
<comment type="caution">
    <text evidence="2">The sequence shown here is derived from an EMBL/GenBank/DDBJ whole genome shotgun (WGS) entry which is preliminary data.</text>
</comment>